<keyword evidence="8" id="KW-0539">Nucleus</keyword>
<feature type="compositionally biased region" description="Basic and acidic residues" evidence="13">
    <location>
        <begin position="206"/>
        <end position="237"/>
    </location>
</feature>
<keyword evidence="16" id="KW-1185">Reference proteome</keyword>
<dbReference type="InterPro" id="IPR050108">
    <property type="entry name" value="CDK"/>
</dbReference>
<dbReference type="Pfam" id="PF00069">
    <property type="entry name" value="Pkinase"/>
    <property type="match status" value="1"/>
</dbReference>
<evidence type="ECO:0000313" key="15">
    <source>
        <dbReference type="EMBL" id="KDR68381.1"/>
    </source>
</evidence>
<dbReference type="FunFam" id="3.30.200.20:FF:000124">
    <property type="entry name" value="Cyclin-dependent kinase 4"/>
    <property type="match status" value="1"/>
</dbReference>
<evidence type="ECO:0000256" key="1">
    <source>
        <dbReference type="ARBA" id="ARBA00004123"/>
    </source>
</evidence>
<dbReference type="EMBL" id="KL142408">
    <property type="protein sequence ID" value="KDR68381.1"/>
    <property type="molecule type" value="Genomic_DNA"/>
</dbReference>
<evidence type="ECO:0000313" key="16">
    <source>
        <dbReference type="Proteomes" id="UP000027222"/>
    </source>
</evidence>
<dbReference type="Gene3D" id="3.30.200.20">
    <property type="entry name" value="Phosphorylase Kinase, domain 1"/>
    <property type="match status" value="1"/>
</dbReference>
<comment type="catalytic activity">
    <reaction evidence="10">
        <text>L-seryl-[protein] + ATP = O-phospho-L-seryl-[protein] + ADP + H(+)</text>
        <dbReference type="Rhea" id="RHEA:17989"/>
        <dbReference type="Rhea" id="RHEA-COMP:9863"/>
        <dbReference type="Rhea" id="RHEA-COMP:11604"/>
        <dbReference type="ChEBI" id="CHEBI:15378"/>
        <dbReference type="ChEBI" id="CHEBI:29999"/>
        <dbReference type="ChEBI" id="CHEBI:30616"/>
        <dbReference type="ChEBI" id="CHEBI:83421"/>
        <dbReference type="ChEBI" id="CHEBI:456216"/>
        <dbReference type="EC" id="2.7.11.22"/>
    </reaction>
</comment>
<evidence type="ECO:0000256" key="6">
    <source>
        <dbReference type="ARBA" id="ARBA00022777"/>
    </source>
</evidence>
<name>A0A067SBX7_GALM3</name>
<feature type="region of interest" description="Disordered" evidence="13">
    <location>
        <begin position="420"/>
        <end position="450"/>
    </location>
</feature>
<feature type="compositionally biased region" description="Basic and acidic residues" evidence="13">
    <location>
        <begin position="1036"/>
        <end position="1054"/>
    </location>
</feature>
<dbReference type="SUPFAM" id="SSF56112">
    <property type="entry name" value="Protein kinase-like (PK-like)"/>
    <property type="match status" value="1"/>
</dbReference>
<comment type="similarity">
    <text evidence="2">Belongs to the protein kinase superfamily. CMGC Ser/Thr protein kinase family. CDC2/CDKX subfamily.</text>
</comment>
<organism evidence="15 16">
    <name type="scientific">Galerina marginata (strain CBS 339.88)</name>
    <dbReference type="NCBI Taxonomy" id="685588"/>
    <lineage>
        <taxon>Eukaryota</taxon>
        <taxon>Fungi</taxon>
        <taxon>Dikarya</taxon>
        <taxon>Basidiomycota</taxon>
        <taxon>Agaricomycotina</taxon>
        <taxon>Agaricomycetes</taxon>
        <taxon>Agaricomycetidae</taxon>
        <taxon>Agaricales</taxon>
        <taxon>Agaricineae</taxon>
        <taxon>Strophariaceae</taxon>
        <taxon>Galerina</taxon>
    </lineage>
</organism>
<feature type="compositionally biased region" description="Basic and acidic residues" evidence="13">
    <location>
        <begin position="93"/>
        <end position="107"/>
    </location>
</feature>
<feature type="compositionally biased region" description="Pro residues" evidence="13">
    <location>
        <begin position="938"/>
        <end position="952"/>
    </location>
</feature>
<dbReference type="InterPro" id="IPR011009">
    <property type="entry name" value="Kinase-like_dom_sf"/>
</dbReference>
<dbReference type="PROSITE" id="PS50011">
    <property type="entry name" value="PROTEIN_KINASE_DOM"/>
    <property type="match status" value="1"/>
</dbReference>
<evidence type="ECO:0000256" key="12">
    <source>
        <dbReference type="PROSITE-ProRule" id="PRU10141"/>
    </source>
</evidence>
<dbReference type="GO" id="GO:0004693">
    <property type="term" value="F:cyclin-dependent protein serine/threonine kinase activity"/>
    <property type="evidence" value="ECO:0007669"/>
    <property type="project" value="UniProtKB-EC"/>
</dbReference>
<evidence type="ECO:0000259" key="14">
    <source>
        <dbReference type="PROSITE" id="PS50011"/>
    </source>
</evidence>
<keyword evidence="4" id="KW-0808">Transferase</keyword>
<dbReference type="GO" id="GO:0005524">
    <property type="term" value="F:ATP binding"/>
    <property type="evidence" value="ECO:0007669"/>
    <property type="project" value="UniProtKB-UniRule"/>
</dbReference>
<evidence type="ECO:0000256" key="8">
    <source>
        <dbReference type="ARBA" id="ARBA00023242"/>
    </source>
</evidence>
<feature type="compositionally biased region" description="Pro residues" evidence="13">
    <location>
        <begin position="310"/>
        <end position="374"/>
    </location>
</feature>
<protein>
    <recommendedName>
        <fullName evidence="14">Protein kinase domain-containing protein</fullName>
    </recommendedName>
</protein>
<dbReference type="InterPro" id="IPR017441">
    <property type="entry name" value="Protein_kinase_ATP_BS"/>
</dbReference>
<dbReference type="PANTHER" id="PTHR24056">
    <property type="entry name" value="CELL DIVISION PROTEIN KINASE"/>
    <property type="match status" value="1"/>
</dbReference>
<feature type="compositionally biased region" description="Basic and acidic residues" evidence="13">
    <location>
        <begin position="117"/>
        <end position="131"/>
    </location>
</feature>
<feature type="region of interest" description="Disordered" evidence="13">
    <location>
        <begin position="801"/>
        <end position="1076"/>
    </location>
</feature>
<keyword evidence="5 12" id="KW-0547">Nucleotide-binding</keyword>
<keyword evidence="7 12" id="KW-0067">ATP-binding</keyword>
<keyword evidence="3" id="KW-0723">Serine/threonine-protein kinase</keyword>
<evidence type="ECO:0000256" key="13">
    <source>
        <dbReference type="SAM" id="MobiDB-lite"/>
    </source>
</evidence>
<feature type="binding site" evidence="12">
    <location>
        <position position="516"/>
    </location>
    <ligand>
        <name>ATP</name>
        <dbReference type="ChEBI" id="CHEBI:30616"/>
    </ligand>
</feature>
<dbReference type="PROSITE" id="PS00108">
    <property type="entry name" value="PROTEIN_KINASE_ST"/>
    <property type="match status" value="1"/>
</dbReference>
<dbReference type="InterPro" id="IPR000719">
    <property type="entry name" value="Prot_kinase_dom"/>
</dbReference>
<feature type="region of interest" description="Disordered" evidence="13">
    <location>
        <begin position="1"/>
        <end position="387"/>
    </location>
</feature>
<dbReference type="STRING" id="685588.A0A067SBX7"/>
<feature type="compositionally biased region" description="Polar residues" evidence="13">
    <location>
        <begin position="195"/>
        <end position="204"/>
    </location>
</feature>
<gene>
    <name evidence="15" type="ORF">GALMADRAFT_257032</name>
</gene>
<dbReference type="AlphaFoldDB" id="A0A067SBX7"/>
<evidence type="ECO:0000256" key="11">
    <source>
        <dbReference type="ARBA" id="ARBA00049280"/>
    </source>
</evidence>
<feature type="compositionally biased region" description="Low complexity" evidence="13">
    <location>
        <begin position="953"/>
        <end position="979"/>
    </location>
</feature>
<comment type="catalytic activity">
    <reaction evidence="9">
        <text>L-threonyl-[protein] + ATP = O-phospho-L-threonyl-[protein] + ADP + H(+)</text>
        <dbReference type="Rhea" id="RHEA:46608"/>
        <dbReference type="Rhea" id="RHEA-COMP:11060"/>
        <dbReference type="Rhea" id="RHEA-COMP:11605"/>
        <dbReference type="ChEBI" id="CHEBI:15378"/>
        <dbReference type="ChEBI" id="CHEBI:30013"/>
        <dbReference type="ChEBI" id="CHEBI:30616"/>
        <dbReference type="ChEBI" id="CHEBI:61977"/>
        <dbReference type="ChEBI" id="CHEBI:456216"/>
        <dbReference type="EC" id="2.7.11.22"/>
    </reaction>
</comment>
<dbReference type="FunFam" id="1.10.510.10:FF:000415">
    <property type="entry name" value="CMGC/CDK/CRK7 protein kinase, variant"/>
    <property type="match status" value="1"/>
</dbReference>
<dbReference type="SMART" id="SM00220">
    <property type="entry name" value="S_TKc"/>
    <property type="match status" value="1"/>
</dbReference>
<sequence length="1076" mass="119525">MVTPLRKRLASRSPDGGRYAKRLATSSPEEGEVDDTAPAVLHPTIFPISLPAKPATLGQKKVPFPFKKKAEPSKDGAGGDAAESQEGPLNVFDRFEEEAKRREEPRRQRPRPIGKNAADHWEPGFGREKSLLSRMEPLAGGSHYHPSRDSTYNRDRDRRGSPISRLSPRRARSPHSPSTSYHREKHRLPAPRSPGNFSPPSQFGSDKIRDQSRERGFDRDRERDRDRHGARDEDSRRYGRRNSITDDAGGRHYRPQQNDYRRGDNRDWTRRDVPYQPDRRSSNRPDDRHDYERRHDSSRWDGHRHSRPASPEPSIPPGPVSPPPSLPPPQSLPPIKTPQSPLPPPALPLPPPPPPTDTAPRPPSSSPPPAPPPDTRLNKDSILPPIHAQVKITLKRPDAPPNLHSPVALDLPPVSTAQAMAHGAELRSDKPQFQPPKERPEVKEPVKEPERPKLQMFRRKLPARRTQKAELMAYGHGFVGCGQKSDYEATTKLGEGTFGEVHKAIHKSTSTVVALKRILMHNEKEGMPVTALREIKILKALKHSCIVDILDMFIVRSTEKDPLSVYMVFPYMDHDLAGLLENERVKLQPSHIKLYMKQLLEGTEYMHRNHILHRDMKAANLLISNDGSLKIADFGLARTFDSGVATARGDGTQRGRERKYTNCVVTRWYRPPELLLGARHYGGEVDMWGIGCVLGEMFTRKPILPGSSDLDQLEKIWLLCGTPNQHSWPNFDQLPGCEGVIRFNSHHRRLKQTYDSIGLPTETVDLLDKLLIVNPRDRLTAAEALVHDYFWTDPLPADPRTMPSYEASHEFDKRGHRNHPPMPAMPPAQMHHGNQYRHPPPPGNQQFNRGGQRGGPPQHGHGPDSNRRGPGPGPGQGPPQFPPPPSHGLPNPPHLHPPAFRGGPSHHQHGPPPHGGPHPHGQPPLHGQSHLSHGQTYPPVPPPPPPGQPINGPPHNYYPPYNNNHGGHPPPGQHSRPPYGSMPGGRGGHQGPRNDRRGESSRNMPSSAPASGPRLPPNPNLPARPTAPLGVQVGGRDNDRERHSRSGPTDRRGDLPAPPMPGESADGPPAAGLNYG</sequence>
<dbReference type="GO" id="GO:0008353">
    <property type="term" value="F:RNA polymerase II CTD heptapeptide repeat kinase activity"/>
    <property type="evidence" value="ECO:0007669"/>
    <property type="project" value="UniProtKB-EC"/>
</dbReference>
<comment type="catalytic activity">
    <reaction evidence="11">
        <text>[DNA-directed RNA polymerase] + ATP = phospho-[DNA-directed RNA polymerase] + ADP + H(+)</text>
        <dbReference type="Rhea" id="RHEA:10216"/>
        <dbReference type="Rhea" id="RHEA-COMP:11321"/>
        <dbReference type="Rhea" id="RHEA-COMP:11322"/>
        <dbReference type="ChEBI" id="CHEBI:15378"/>
        <dbReference type="ChEBI" id="CHEBI:30616"/>
        <dbReference type="ChEBI" id="CHEBI:43176"/>
        <dbReference type="ChEBI" id="CHEBI:68546"/>
        <dbReference type="ChEBI" id="CHEBI:456216"/>
        <dbReference type="EC" id="2.7.11.23"/>
    </reaction>
</comment>
<evidence type="ECO:0000256" key="4">
    <source>
        <dbReference type="ARBA" id="ARBA00022679"/>
    </source>
</evidence>
<evidence type="ECO:0000256" key="10">
    <source>
        <dbReference type="ARBA" id="ARBA00048367"/>
    </source>
</evidence>
<dbReference type="HOGENOM" id="CLU_008091_0_0_1"/>
<feature type="compositionally biased region" description="Pro residues" evidence="13">
    <location>
        <begin position="871"/>
        <end position="896"/>
    </location>
</feature>
<dbReference type="OrthoDB" id="28397at2759"/>
<proteinExistence type="inferred from homology"/>
<evidence type="ECO:0000256" key="2">
    <source>
        <dbReference type="ARBA" id="ARBA00006485"/>
    </source>
</evidence>
<dbReference type="Gene3D" id="1.10.510.10">
    <property type="entry name" value="Transferase(Phosphotransferase) domain 1"/>
    <property type="match status" value="1"/>
</dbReference>
<dbReference type="PANTHER" id="PTHR24056:SF233">
    <property type="entry name" value="CYCLIN-DEPENDENT KINASE 9"/>
    <property type="match status" value="1"/>
</dbReference>
<dbReference type="PROSITE" id="PS00107">
    <property type="entry name" value="PROTEIN_KINASE_ATP"/>
    <property type="match status" value="1"/>
</dbReference>
<reference evidence="16" key="1">
    <citation type="journal article" date="2014" name="Proc. Natl. Acad. Sci. U.S.A.">
        <title>Extensive sampling of basidiomycete genomes demonstrates inadequacy of the white-rot/brown-rot paradigm for wood decay fungi.</title>
        <authorList>
            <person name="Riley R."/>
            <person name="Salamov A.A."/>
            <person name="Brown D.W."/>
            <person name="Nagy L.G."/>
            <person name="Floudas D."/>
            <person name="Held B.W."/>
            <person name="Levasseur A."/>
            <person name="Lombard V."/>
            <person name="Morin E."/>
            <person name="Otillar R."/>
            <person name="Lindquist E.A."/>
            <person name="Sun H."/>
            <person name="LaButti K.M."/>
            <person name="Schmutz J."/>
            <person name="Jabbour D."/>
            <person name="Luo H."/>
            <person name="Baker S.E."/>
            <person name="Pisabarro A.G."/>
            <person name="Walton J.D."/>
            <person name="Blanchette R.A."/>
            <person name="Henrissat B."/>
            <person name="Martin F."/>
            <person name="Cullen D."/>
            <person name="Hibbett D.S."/>
            <person name="Grigoriev I.V."/>
        </authorList>
    </citation>
    <scope>NUCLEOTIDE SEQUENCE [LARGE SCALE GENOMIC DNA]</scope>
    <source>
        <strain evidence="16">CBS 339.88</strain>
    </source>
</reference>
<feature type="compositionally biased region" description="Basic residues" evidence="13">
    <location>
        <begin position="1"/>
        <end position="10"/>
    </location>
</feature>
<accession>A0A067SBX7</accession>
<dbReference type="Proteomes" id="UP000027222">
    <property type="component" value="Unassembled WGS sequence"/>
</dbReference>
<evidence type="ECO:0000256" key="5">
    <source>
        <dbReference type="ARBA" id="ARBA00022741"/>
    </source>
</evidence>
<evidence type="ECO:0000256" key="7">
    <source>
        <dbReference type="ARBA" id="ARBA00022840"/>
    </source>
</evidence>
<dbReference type="GO" id="GO:0005634">
    <property type="term" value="C:nucleus"/>
    <property type="evidence" value="ECO:0007669"/>
    <property type="project" value="UniProtKB-SubCell"/>
</dbReference>
<feature type="compositionally biased region" description="Low complexity" evidence="13">
    <location>
        <begin position="844"/>
        <end position="860"/>
    </location>
</feature>
<comment type="subcellular location">
    <subcellularLocation>
        <location evidence="1">Nucleus</location>
    </subcellularLocation>
</comment>
<evidence type="ECO:0000256" key="9">
    <source>
        <dbReference type="ARBA" id="ARBA00047811"/>
    </source>
</evidence>
<evidence type="ECO:0000256" key="3">
    <source>
        <dbReference type="ARBA" id="ARBA00022527"/>
    </source>
</evidence>
<feature type="domain" description="Protein kinase" evidence="14">
    <location>
        <begin position="487"/>
        <end position="790"/>
    </location>
</feature>
<keyword evidence="6" id="KW-0418">Kinase</keyword>
<feature type="compositionally biased region" description="Pro residues" evidence="13">
    <location>
        <begin position="910"/>
        <end position="922"/>
    </location>
</feature>
<feature type="compositionally biased region" description="Basic and acidic residues" evidence="13">
    <location>
        <begin position="259"/>
        <end position="303"/>
    </location>
</feature>
<dbReference type="InterPro" id="IPR008271">
    <property type="entry name" value="Ser/Thr_kinase_AS"/>
</dbReference>
<feature type="compositionally biased region" description="Basic and acidic residues" evidence="13">
    <location>
        <begin position="146"/>
        <end position="160"/>
    </location>
</feature>
<feature type="compositionally biased region" description="Basic and acidic residues" evidence="13">
    <location>
        <begin position="424"/>
        <end position="450"/>
    </location>
</feature>